<sequence length="223" mass="25224">MGGQGAGTRVVHSYIGRGWYIPKGARALLLGTFPSVLIREAFGRIRPEDVDFFYGSKDNNFWRDLSYIYGRPLDQERTEKAIRQRMQLLDDLSLGLSDSIYACHTLGSAMDTALHDLEPNLQLIRDLDTHSSITRLYFTSSSGKVNAESGTLRILRDAGRLSGMRIIRQKGPRRRQFTFTDAEGSARVIDTVTLFSPSPLAEQWGALTPEGRRAQYREWLPRL</sequence>
<organism evidence="1 2">
    <name type="scientific">Flaviaesturariibacter amylovorans</name>
    <dbReference type="NCBI Taxonomy" id="1084520"/>
    <lineage>
        <taxon>Bacteria</taxon>
        <taxon>Pseudomonadati</taxon>
        <taxon>Bacteroidota</taxon>
        <taxon>Chitinophagia</taxon>
        <taxon>Chitinophagales</taxon>
        <taxon>Chitinophagaceae</taxon>
        <taxon>Flaviaestuariibacter</taxon>
    </lineage>
</organism>
<dbReference type="EMBL" id="BAABGY010000001">
    <property type="protein sequence ID" value="GAA4319702.1"/>
    <property type="molecule type" value="Genomic_DNA"/>
</dbReference>
<name>A0ABP8G8Q6_9BACT</name>
<accession>A0ABP8G8Q6</accession>
<evidence type="ECO:0000313" key="2">
    <source>
        <dbReference type="Proteomes" id="UP001501725"/>
    </source>
</evidence>
<reference evidence="2" key="1">
    <citation type="journal article" date="2019" name="Int. J. Syst. Evol. Microbiol.">
        <title>The Global Catalogue of Microorganisms (GCM) 10K type strain sequencing project: providing services to taxonomists for standard genome sequencing and annotation.</title>
        <authorList>
            <consortium name="The Broad Institute Genomics Platform"/>
            <consortium name="The Broad Institute Genome Sequencing Center for Infectious Disease"/>
            <person name="Wu L."/>
            <person name="Ma J."/>
        </authorList>
    </citation>
    <scope>NUCLEOTIDE SEQUENCE [LARGE SCALE GENOMIC DNA]</scope>
    <source>
        <strain evidence="2">JCM 17919</strain>
    </source>
</reference>
<evidence type="ECO:0000313" key="1">
    <source>
        <dbReference type="EMBL" id="GAA4319702.1"/>
    </source>
</evidence>
<comment type="caution">
    <text evidence="1">The sequence shown here is derived from an EMBL/GenBank/DDBJ whole genome shotgun (WGS) entry which is preliminary data.</text>
</comment>
<dbReference type="InterPro" id="IPR036895">
    <property type="entry name" value="Uracil-DNA_glycosylase-like_sf"/>
</dbReference>
<proteinExistence type="predicted"/>
<protein>
    <submittedName>
        <fullName evidence="1">Uncharacterized protein</fullName>
    </submittedName>
</protein>
<gene>
    <name evidence="1" type="ORF">GCM10023184_04580</name>
</gene>
<keyword evidence="2" id="KW-1185">Reference proteome</keyword>
<dbReference type="Gene3D" id="3.40.470.10">
    <property type="entry name" value="Uracil-DNA glycosylase-like domain"/>
    <property type="match status" value="1"/>
</dbReference>
<dbReference type="Proteomes" id="UP001501725">
    <property type="component" value="Unassembled WGS sequence"/>
</dbReference>